<organism evidence="4 5">
    <name type="scientific">[Mycobacterium] wendilense</name>
    <dbReference type="NCBI Taxonomy" id="3064284"/>
    <lineage>
        <taxon>Bacteria</taxon>
        <taxon>Bacillati</taxon>
        <taxon>Actinomycetota</taxon>
        <taxon>Actinomycetes</taxon>
        <taxon>Mycobacteriales</taxon>
        <taxon>Mycobacteriaceae</taxon>
        <taxon>Mycolicibacter</taxon>
    </lineage>
</organism>
<keyword evidence="2" id="KW-1133">Transmembrane helix</keyword>
<dbReference type="Proteomes" id="UP001190466">
    <property type="component" value="Chromosome"/>
</dbReference>
<feature type="region of interest" description="Disordered" evidence="1">
    <location>
        <begin position="36"/>
        <end position="59"/>
    </location>
</feature>
<evidence type="ECO:0000256" key="2">
    <source>
        <dbReference type="SAM" id="Phobius"/>
    </source>
</evidence>
<dbReference type="EMBL" id="OY726395">
    <property type="protein sequence ID" value="CAJ1581744.1"/>
    <property type="molecule type" value="Genomic_DNA"/>
</dbReference>
<dbReference type="RefSeq" id="WP_316515996.1">
    <property type="nucleotide sequence ID" value="NZ_OY726395.1"/>
</dbReference>
<evidence type="ECO:0000259" key="3">
    <source>
        <dbReference type="Pfam" id="PF14032"/>
    </source>
</evidence>
<gene>
    <name evidence="4" type="ORF">MU0050_001699</name>
</gene>
<keyword evidence="2" id="KW-0472">Membrane</keyword>
<dbReference type="InterPro" id="IPR038232">
    <property type="entry name" value="PknH-like_Extracell_sf"/>
</dbReference>
<keyword evidence="5" id="KW-1185">Reference proteome</keyword>
<sequence>MTRSSHRIWWAVLAFAVVAIVVSALVIVADLRASGGEPATAAPPESAPTTVPEGEPAPPTTLADVLPSAERTDGLVGTYGLAPSSTLTQLATVTTSHPQCGGIFTPGTATAYADSPKTAVVIQSFRLPNYEYADAVVQAVVQFRDAAAADAFVEGEQRRWTACERIWITEQPQLPGFFTGVVTVRDGVVLAGTTAGRDNFEWLCQRGLTAADDVVIDVKVCNFGGSDKADVLANYIADRVEAR</sequence>
<accession>A0ABN9P3S7</accession>
<evidence type="ECO:0000313" key="5">
    <source>
        <dbReference type="Proteomes" id="UP001190466"/>
    </source>
</evidence>
<dbReference type="InterPro" id="IPR026954">
    <property type="entry name" value="PknH-like_Extracell"/>
</dbReference>
<feature type="transmembrane region" description="Helical" evidence="2">
    <location>
        <begin position="7"/>
        <end position="29"/>
    </location>
</feature>
<name>A0ABN9P3S7_9MYCO</name>
<dbReference type="Gene3D" id="3.40.1000.70">
    <property type="entry name" value="PknH-like extracellular domain"/>
    <property type="match status" value="1"/>
</dbReference>
<proteinExistence type="predicted"/>
<feature type="compositionally biased region" description="Low complexity" evidence="1">
    <location>
        <begin position="36"/>
        <end position="53"/>
    </location>
</feature>
<reference evidence="4 5" key="1">
    <citation type="submission" date="2023-08" db="EMBL/GenBank/DDBJ databases">
        <authorList>
            <person name="Folkvardsen B D."/>
            <person name="Norman A."/>
        </authorList>
    </citation>
    <scope>NUCLEOTIDE SEQUENCE [LARGE SCALE GENOMIC DNA]</scope>
    <source>
        <strain evidence="4 5">Mu0050</strain>
    </source>
</reference>
<keyword evidence="2" id="KW-0812">Transmembrane</keyword>
<dbReference type="Pfam" id="PF14032">
    <property type="entry name" value="PknH_C"/>
    <property type="match status" value="1"/>
</dbReference>
<evidence type="ECO:0000256" key="1">
    <source>
        <dbReference type="SAM" id="MobiDB-lite"/>
    </source>
</evidence>
<protein>
    <submittedName>
        <fullName evidence="4">Sensor domain-containing protein</fullName>
    </submittedName>
</protein>
<feature type="domain" description="PknH-like extracellular" evidence="3">
    <location>
        <begin position="58"/>
        <end position="239"/>
    </location>
</feature>
<evidence type="ECO:0000313" key="4">
    <source>
        <dbReference type="EMBL" id="CAJ1581744.1"/>
    </source>
</evidence>